<name>A0A8J5V3U5_ZIZPA</name>
<comment type="caution">
    <text evidence="1">The sequence shown here is derived from an EMBL/GenBank/DDBJ whole genome shotgun (WGS) entry which is preliminary data.</text>
</comment>
<dbReference type="OrthoDB" id="60204at2759"/>
<dbReference type="Proteomes" id="UP000729402">
    <property type="component" value="Unassembled WGS sequence"/>
</dbReference>
<evidence type="ECO:0000313" key="2">
    <source>
        <dbReference type="Proteomes" id="UP000729402"/>
    </source>
</evidence>
<keyword evidence="2" id="KW-1185">Reference proteome</keyword>
<dbReference type="EMBL" id="JAAALK010000287">
    <property type="protein sequence ID" value="KAG8057632.1"/>
    <property type="molecule type" value="Genomic_DNA"/>
</dbReference>
<reference evidence="1" key="2">
    <citation type="submission" date="2021-02" db="EMBL/GenBank/DDBJ databases">
        <authorList>
            <person name="Kimball J.A."/>
            <person name="Haas M.W."/>
            <person name="Macchietto M."/>
            <person name="Kono T."/>
            <person name="Duquette J."/>
            <person name="Shao M."/>
        </authorList>
    </citation>
    <scope>NUCLEOTIDE SEQUENCE</scope>
    <source>
        <tissue evidence="1">Fresh leaf tissue</tissue>
    </source>
</reference>
<reference evidence="1" key="1">
    <citation type="journal article" date="2021" name="bioRxiv">
        <title>Whole Genome Assembly and Annotation of Northern Wild Rice, Zizania palustris L., Supports a Whole Genome Duplication in the Zizania Genus.</title>
        <authorList>
            <person name="Haas M."/>
            <person name="Kono T."/>
            <person name="Macchietto M."/>
            <person name="Millas R."/>
            <person name="McGilp L."/>
            <person name="Shao M."/>
            <person name="Duquette J."/>
            <person name="Hirsch C.N."/>
            <person name="Kimball J."/>
        </authorList>
    </citation>
    <scope>NUCLEOTIDE SEQUENCE</scope>
    <source>
        <tissue evidence="1">Fresh leaf tissue</tissue>
    </source>
</reference>
<protein>
    <submittedName>
        <fullName evidence="1">Uncharacterized protein</fullName>
    </submittedName>
</protein>
<evidence type="ECO:0000313" key="1">
    <source>
        <dbReference type="EMBL" id="KAG8057632.1"/>
    </source>
</evidence>
<gene>
    <name evidence="1" type="ORF">GUJ93_ZPchr0002g26740</name>
</gene>
<sequence>MPAPAMEEAQGPCFIMNSELGNYSVSSFPFHASSAAATRRAAPATMPPTSRPAAAVYPEVVLSHRDVALYALGIGACGTDAVDEKKLNFVYHRGGQPRIKVPSLFLRSLFGANLLL</sequence>
<organism evidence="1 2">
    <name type="scientific">Zizania palustris</name>
    <name type="common">Northern wild rice</name>
    <dbReference type="NCBI Taxonomy" id="103762"/>
    <lineage>
        <taxon>Eukaryota</taxon>
        <taxon>Viridiplantae</taxon>
        <taxon>Streptophyta</taxon>
        <taxon>Embryophyta</taxon>
        <taxon>Tracheophyta</taxon>
        <taxon>Spermatophyta</taxon>
        <taxon>Magnoliopsida</taxon>
        <taxon>Liliopsida</taxon>
        <taxon>Poales</taxon>
        <taxon>Poaceae</taxon>
        <taxon>BOP clade</taxon>
        <taxon>Oryzoideae</taxon>
        <taxon>Oryzeae</taxon>
        <taxon>Zizaniinae</taxon>
        <taxon>Zizania</taxon>
    </lineage>
</organism>
<accession>A0A8J5V3U5</accession>
<dbReference type="AlphaFoldDB" id="A0A8J5V3U5"/>
<proteinExistence type="predicted"/>